<evidence type="ECO:0000313" key="3">
    <source>
        <dbReference type="EMBL" id="TWT48953.1"/>
    </source>
</evidence>
<dbReference type="Gene3D" id="1.25.40.10">
    <property type="entry name" value="Tetratricopeptide repeat domain"/>
    <property type="match status" value="2"/>
</dbReference>
<dbReference type="GO" id="GO:0003676">
    <property type="term" value="F:nucleic acid binding"/>
    <property type="evidence" value="ECO:0007669"/>
    <property type="project" value="InterPro"/>
</dbReference>
<dbReference type="RefSeq" id="WP_146571406.1">
    <property type="nucleotide sequence ID" value="NZ_SJPH01000001.1"/>
</dbReference>
<evidence type="ECO:0000313" key="4">
    <source>
        <dbReference type="Proteomes" id="UP000318995"/>
    </source>
</evidence>
<dbReference type="InterPro" id="IPR011856">
    <property type="entry name" value="tRNA_endonuc-like_dom_sf"/>
</dbReference>
<organism evidence="3 4">
    <name type="scientific">Botrimarina hoheduenensis</name>
    <dbReference type="NCBI Taxonomy" id="2528000"/>
    <lineage>
        <taxon>Bacteria</taxon>
        <taxon>Pseudomonadati</taxon>
        <taxon>Planctomycetota</taxon>
        <taxon>Planctomycetia</taxon>
        <taxon>Pirellulales</taxon>
        <taxon>Lacipirellulaceae</taxon>
        <taxon>Botrimarina</taxon>
    </lineage>
</organism>
<gene>
    <name evidence="3" type="ORF">Pla111_07310</name>
</gene>
<dbReference type="Pfam" id="PF20698">
    <property type="entry name" value="PIN-TPR-GreABC"/>
    <property type="match status" value="1"/>
</dbReference>
<evidence type="ECO:0000256" key="1">
    <source>
        <dbReference type="SAM" id="MobiDB-lite"/>
    </source>
</evidence>
<proteinExistence type="predicted"/>
<dbReference type="OrthoDB" id="233486at2"/>
<protein>
    <recommendedName>
        <fullName evidence="2">PIN domain-containing protein</fullName>
    </recommendedName>
</protein>
<dbReference type="SUPFAM" id="SSF48452">
    <property type="entry name" value="TPR-like"/>
    <property type="match status" value="1"/>
</dbReference>
<feature type="domain" description="PIN" evidence="2">
    <location>
        <begin position="949"/>
        <end position="1090"/>
    </location>
</feature>
<dbReference type="InterPro" id="IPR011990">
    <property type="entry name" value="TPR-like_helical_dom_sf"/>
</dbReference>
<reference evidence="3 4" key="1">
    <citation type="submission" date="2019-02" db="EMBL/GenBank/DDBJ databases">
        <title>Deep-cultivation of Planctomycetes and their phenomic and genomic characterization uncovers novel biology.</title>
        <authorList>
            <person name="Wiegand S."/>
            <person name="Jogler M."/>
            <person name="Boedeker C."/>
            <person name="Pinto D."/>
            <person name="Vollmers J."/>
            <person name="Rivas-Marin E."/>
            <person name="Kohn T."/>
            <person name="Peeters S.H."/>
            <person name="Heuer A."/>
            <person name="Rast P."/>
            <person name="Oberbeckmann S."/>
            <person name="Bunk B."/>
            <person name="Jeske O."/>
            <person name="Meyerdierks A."/>
            <person name="Storesund J.E."/>
            <person name="Kallscheuer N."/>
            <person name="Luecker S."/>
            <person name="Lage O.M."/>
            <person name="Pohl T."/>
            <person name="Merkel B.J."/>
            <person name="Hornburger P."/>
            <person name="Mueller R.-W."/>
            <person name="Bruemmer F."/>
            <person name="Labrenz M."/>
            <person name="Spormann A.M."/>
            <person name="Op Den Camp H."/>
            <person name="Overmann J."/>
            <person name="Amann R."/>
            <person name="Jetten M.S.M."/>
            <person name="Mascher T."/>
            <person name="Medema M.H."/>
            <person name="Devos D.P."/>
            <person name="Kaster A.-K."/>
            <person name="Ovreas L."/>
            <person name="Rohde M."/>
            <person name="Galperin M.Y."/>
            <person name="Jogler C."/>
        </authorList>
    </citation>
    <scope>NUCLEOTIDE SEQUENCE [LARGE SCALE GENOMIC DNA]</scope>
    <source>
        <strain evidence="3 4">Pla111</strain>
    </source>
</reference>
<accession>A0A5C5WG15</accession>
<evidence type="ECO:0000259" key="2">
    <source>
        <dbReference type="Pfam" id="PF20698"/>
    </source>
</evidence>
<dbReference type="AlphaFoldDB" id="A0A5C5WG15"/>
<sequence>MPYQYVKPSESGQFELFCLHFFRYFERRGGLERYGKTGQSQSGIDLLDLLGQQPVLAVQCKKREDQNPLRAKEIRDEVAAVETSGIGVGQLIFATTSARSTECQKAVLDLNSRDPKEKLFEVRFVAWDDFIERLGELDLVVAISMLEGISPEQSGQRFSRPVLRDQSLAAAGAPSSDKTYRLIEELLEARKPDEAAHELGKLPSGEGGSLPGDERYPILRLRAKVALTKNDFDEACRLFLLAYEANSTLPQARQNRALALDLSGDRATAFEETRALLEEEGINDGAWSLLVRTAPDDDALAPYKERIDAKCAESIEVGLALAERHLSAGRDEAAQDLADQAASLEPDSAHVKFLLGRLAHRRATEGPWRQREDSILQALDLYRETAEAARAEKYFALVPEALTNRARVNAFAGDVANATADYRAALDATNRPELYAPDAVQFFLRHERFADAESLIGLLTEGSADEAIASAFLEFHGDDPAKKRAAVHRLASWALTAEIRAMEAALHAVDWAIRLEDYALAASCLSPALIEAHPLAGKAALGWIALERGDPDSAMRHARGALGSPLKGVHEEEVRLLARLLNNLGFDEEALPLFERVYRPGQLDADCKRLINCAGSIERHDTLMRVCNELRETQSQDDRVKRLECRLLLRYDRALALVRATEQLEEDPGFFGSIRAYILVLEDRSDEIDPDTWVRPDPNHLSLEDARFVLSPLTAIGDELAALDFAYQLLRHNFDQPSAHSLYFEAFLRCEAADKLRDRESVEADCAIRVKEERTGRQRWIVYEEQDARTALGEFLPTDESVRPLLGLTVGDEAPRSGAAAPPERKQVVEEIVSKYVFRFRDSISRFADRFPGSALLEPLHVGEGDQLDLGELIRVLKQQRAHREELFSLYRSIPVCPVHLLADRLGLSYYDTFLSICEWDQAQLHCASPDDGTFLAARELLPTERELVVDLSTLLTIDRAALWDVLGGVVKLVVAESTLLTVSGWLDKAQDTVGRDGGRIGVDDDGQLLMSDADPELRQREASQLEQLLNRVKRHCTQVTATATAALAPERRSLFESVLGIPALDSICVAAERDAVLWTDERSVGEIATTEFACERVWTQACLSGLLDAERIDNRSVSRDDLEVMRDRTPRAEDPSLVG</sequence>
<comment type="caution">
    <text evidence="3">The sequence shown here is derived from an EMBL/GenBank/DDBJ whole genome shotgun (WGS) entry which is preliminary data.</text>
</comment>
<keyword evidence="4" id="KW-1185">Reference proteome</keyword>
<feature type="region of interest" description="Disordered" evidence="1">
    <location>
        <begin position="1121"/>
        <end position="1140"/>
    </location>
</feature>
<dbReference type="InterPro" id="IPR048987">
    <property type="entry name" value="PIN-TPR-GreABC"/>
</dbReference>
<name>A0A5C5WG15_9BACT</name>
<dbReference type="Proteomes" id="UP000318995">
    <property type="component" value="Unassembled WGS sequence"/>
</dbReference>
<dbReference type="EMBL" id="SJPH01000001">
    <property type="protein sequence ID" value="TWT48953.1"/>
    <property type="molecule type" value="Genomic_DNA"/>
</dbReference>
<dbReference type="Gene3D" id="3.40.1350.10">
    <property type="match status" value="1"/>
</dbReference>